<dbReference type="PROSITE" id="PS00166">
    <property type="entry name" value="ENOYL_COA_HYDRATASE"/>
    <property type="match status" value="1"/>
</dbReference>
<dbReference type="PANTHER" id="PTHR43802">
    <property type="entry name" value="ENOYL-COA HYDRATASE"/>
    <property type="match status" value="1"/>
</dbReference>
<dbReference type="Gene3D" id="3.90.226.10">
    <property type="entry name" value="2-enoyl-CoA Hydratase, Chain A, domain 1"/>
    <property type="match status" value="1"/>
</dbReference>
<proteinExistence type="inferred from homology"/>
<dbReference type="InterPro" id="IPR018376">
    <property type="entry name" value="Enoyl-CoA_hyd/isom_CS"/>
</dbReference>
<dbReference type="AlphaFoldDB" id="A0A6J7M655"/>
<accession>A0A6J7M655</accession>
<evidence type="ECO:0000313" key="2">
    <source>
        <dbReference type="EMBL" id="CAB4975578.1"/>
    </source>
</evidence>
<dbReference type="SUPFAM" id="SSF52096">
    <property type="entry name" value="ClpP/crotonase"/>
    <property type="match status" value="1"/>
</dbReference>
<dbReference type="GO" id="GO:0003824">
    <property type="term" value="F:catalytic activity"/>
    <property type="evidence" value="ECO:0007669"/>
    <property type="project" value="InterPro"/>
</dbReference>
<comment type="similarity">
    <text evidence="1">Belongs to the enoyl-CoA hydratase/isomerase family.</text>
</comment>
<gene>
    <name evidence="2" type="ORF">UFOPK3772_03671</name>
</gene>
<name>A0A6J7M655_9ZZZZ</name>
<dbReference type="InterPro" id="IPR029045">
    <property type="entry name" value="ClpP/crotonase-like_dom_sf"/>
</dbReference>
<dbReference type="CDD" id="cd06558">
    <property type="entry name" value="crotonase-like"/>
    <property type="match status" value="1"/>
</dbReference>
<organism evidence="2">
    <name type="scientific">freshwater metagenome</name>
    <dbReference type="NCBI Taxonomy" id="449393"/>
    <lineage>
        <taxon>unclassified sequences</taxon>
        <taxon>metagenomes</taxon>
        <taxon>ecological metagenomes</taxon>
    </lineage>
</organism>
<dbReference type="PANTHER" id="PTHR43802:SF1">
    <property type="entry name" value="IP11341P-RELATED"/>
    <property type="match status" value="1"/>
</dbReference>
<sequence>MTSSEPLLVEREGPITWLTLNRPDQLNAITGRMLTRLDEELERERRSDSRVIILRGAGRAFSAGHDLSSDSVEVTEPGDSVDDRDRQASYIDLFMKIWEHPKPVIASIHGYCMAGATQMVTFADLVITAQDAQIAASPVLPIGGGFISPLLGYYVGANRAKLLSFIPGYRMSGRQAMDWGWAVDSVPAADLHSRSIELALAVAKTPASVIRMKKIAINRTLELQGYRLTAYMGAETDVVVHHSDEVEFVKSAIEEYGFKETLRRFTAGELLTTGETG</sequence>
<reference evidence="2" key="1">
    <citation type="submission" date="2020-05" db="EMBL/GenBank/DDBJ databases">
        <authorList>
            <person name="Chiriac C."/>
            <person name="Salcher M."/>
            <person name="Ghai R."/>
            <person name="Kavagutti S V."/>
        </authorList>
    </citation>
    <scope>NUCLEOTIDE SEQUENCE</scope>
</reference>
<dbReference type="InterPro" id="IPR001753">
    <property type="entry name" value="Enoyl-CoA_hydra/iso"/>
</dbReference>
<protein>
    <submittedName>
        <fullName evidence="2">Unannotated protein</fullName>
    </submittedName>
</protein>
<evidence type="ECO:0000256" key="1">
    <source>
        <dbReference type="ARBA" id="ARBA00005254"/>
    </source>
</evidence>
<dbReference type="Pfam" id="PF00378">
    <property type="entry name" value="ECH_1"/>
    <property type="match status" value="1"/>
</dbReference>
<dbReference type="EMBL" id="CAFBNE010000260">
    <property type="protein sequence ID" value="CAB4975578.1"/>
    <property type="molecule type" value="Genomic_DNA"/>
</dbReference>